<comment type="function">
    <text evidence="3">Involved in the biosynthesis of a nickel-pincer cofactor ((SCS)Ni(II) pincer complex). Binds Ni(2+), and functions in nickel delivery to pyridinium-3,5-bisthiocarboxylic acid mononucleotide (P2TMN), to form the mature cofactor. Is thus probably required for the activation of nickel-pincer cofactor-dependent enzymes.</text>
</comment>
<organism evidence="4 5">
    <name type="scientific">Ruminiclostridium sufflavum DSM 19573</name>
    <dbReference type="NCBI Taxonomy" id="1121337"/>
    <lineage>
        <taxon>Bacteria</taxon>
        <taxon>Bacillati</taxon>
        <taxon>Bacillota</taxon>
        <taxon>Clostridia</taxon>
        <taxon>Eubacteriales</taxon>
        <taxon>Oscillospiraceae</taxon>
        <taxon>Ruminiclostridium</taxon>
    </lineage>
</organism>
<keyword evidence="1 3" id="KW-0533">Nickel</keyword>
<comment type="similarity">
    <text evidence="3">Belongs to the LarC family.</text>
</comment>
<proteinExistence type="inferred from homology"/>
<dbReference type="RefSeq" id="WP_110462556.1">
    <property type="nucleotide sequence ID" value="NZ_QKMR01000015.1"/>
</dbReference>
<name>A0A318Y4F5_9FIRM</name>
<evidence type="ECO:0000313" key="5">
    <source>
        <dbReference type="Proteomes" id="UP000248132"/>
    </source>
</evidence>
<comment type="catalytic activity">
    <reaction evidence="3">
        <text>Ni(II)-pyridinium-3,5-bisthiocarboxylate mononucleotide = pyridinium-3,5-bisthiocarboxylate mononucleotide + Ni(2+)</text>
        <dbReference type="Rhea" id="RHEA:54784"/>
        <dbReference type="ChEBI" id="CHEBI:49786"/>
        <dbReference type="ChEBI" id="CHEBI:137372"/>
        <dbReference type="ChEBI" id="CHEBI:137373"/>
        <dbReference type="EC" id="4.99.1.12"/>
    </reaction>
</comment>
<evidence type="ECO:0000256" key="3">
    <source>
        <dbReference type="HAMAP-Rule" id="MF_01074"/>
    </source>
</evidence>
<dbReference type="GO" id="GO:0051604">
    <property type="term" value="P:protein maturation"/>
    <property type="evidence" value="ECO:0007669"/>
    <property type="project" value="UniProtKB-UniRule"/>
</dbReference>
<evidence type="ECO:0000313" key="4">
    <source>
        <dbReference type="EMBL" id="PYG86921.1"/>
    </source>
</evidence>
<dbReference type="EC" id="4.99.1.12" evidence="3"/>
<accession>A0A318Y4F5</accession>
<dbReference type="HAMAP" id="MF_01074">
    <property type="entry name" value="LarC"/>
    <property type="match status" value="1"/>
</dbReference>
<dbReference type="Gene3D" id="3.10.20.300">
    <property type="entry name" value="mk0293 like domain"/>
    <property type="match status" value="1"/>
</dbReference>
<dbReference type="NCBIfam" id="TIGR00299">
    <property type="entry name" value="nickel pincer cofactor biosynthesis protein LarC"/>
    <property type="match status" value="1"/>
</dbReference>
<dbReference type="AlphaFoldDB" id="A0A318Y4F5"/>
<dbReference type="PANTHER" id="PTHR36566">
    <property type="entry name" value="NICKEL INSERTION PROTEIN-RELATED"/>
    <property type="match status" value="1"/>
</dbReference>
<dbReference type="Gene3D" id="3.30.70.1380">
    <property type="entry name" value="Transcriptional regulatory protein pf0864 domain like"/>
    <property type="match status" value="1"/>
</dbReference>
<dbReference type="Pfam" id="PF01969">
    <property type="entry name" value="Ni_insertion"/>
    <property type="match status" value="1"/>
</dbReference>
<dbReference type="OrthoDB" id="9765625at2"/>
<comment type="caution">
    <text evidence="4">The sequence shown here is derived from an EMBL/GenBank/DDBJ whole genome shotgun (WGS) entry which is preliminary data.</text>
</comment>
<sequence length="422" mass="47205">MRVLYFDCFSGISGDMALGALLDLGLEQKAFLNELKKLNISGYSVDIQKVVRNGISGTDVNIILEEGVQENESRHFHRNNGEKECHGHSHNTQPERNLTDIENIIAMSDLKPAVKAMSTKVFREIARAEAKVHGKDIDEIHFHEVGAIDSIVDIAGVCICIDMLGIERIYASELHDGKGFVKCAHGLLPVPVPAVMEMLCDSNIPLISENVPFELVTPTGMAILKMTCAGFGKMPPLSIERTGYGMGKRETGRFNALRTVVGTLYEQDMIPNEEISILETNIDNMSPEILGYTMEKLFDNGALDVYYTPIYMKKSRPSVMLTVLSKYGDEKKFSDIIFKETSTLGIRLSYSLRYCMNRELVKVDTQYGSVRVKVASSEHFMKFAPEYEDCKNIAVKTGMPINKVYELVNEKYRQEGNSVAIQ</sequence>
<reference evidence="4 5" key="1">
    <citation type="submission" date="2018-06" db="EMBL/GenBank/DDBJ databases">
        <title>Genomic Encyclopedia of Type Strains, Phase I: the one thousand microbial genomes (KMG-I) project.</title>
        <authorList>
            <person name="Kyrpides N."/>
        </authorList>
    </citation>
    <scope>NUCLEOTIDE SEQUENCE [LARGE SCALE GENOMIC DNA]</scope>
    <source>
        <strain evidence="4 5">DSM 19573</strain>
    </source>
</reference>
<dbReference type="GO" id="GO:0016829">
    <property type="term" value="F:lyase activity"/>
    <property type="evidence" value="ECO:0007669"/>
    <property type="project" value="UniProtKB-UniRule"/>
</dbReference>
<gene>
    <name evidence="3" type="primary">larC</name>
    <name evidence="4" type="ORF">LY28_02542</name>
</gene>
<dbReference type="Proteomes" id="UP000248132">
    <property type="component" value="Unassembled WGS sequence"/>
</dbReference>
<evidence type="ECO:0000256" key="2">
    <source>
        <dbReference type="ARBA" id="ARBA00023239"/>
    </source>
</evidence>
<protein>
    <recommendedName>
        <fullName evidence="3">Pyridinium-3,5-bisthiocarboxylic acid mononucleotide nickel insertion protein</fullName>
        <shortName evidence="3">P2TMN nickel insertion protein</shortName>
        <ecNumber evidence="3">4.99.1.12</ecNumber>
    </recommendedName>
    <alternativeName>
        <fullName evidence="3">Nickel-pincer cofactor biosynthesis protein LarC</fullName>
    </alternativeName>
</protein>
<dbReference type="GO" id="GO:0016151">
    <property type="term" value="F:nickel cation binding"/>
    <property type="evidence" value="ECO:0007669"/>
    <property type="project" value="UniProtKB-UniRule"/>
</dbReference>
<dbReference type="EMBL" id="QKMR01000015">
    <property type="protein sequence ID" value="PYG86921.1"/>
    <property type="molecule type" value="Genomic_DNA"/>
</dbReference>
<dbReference type="InterPro" id="IPR002822">
    <property type="entry name" value="Ni_insertion"/>
</dbReference>
<keyword evidence="2 3" id="KW-0456">Lyase</keyword>
<evidence type="ECO:0000256" key="1">
    <source>
        <dbReference type="ARBA" id="ARBA00022596"/>
    </source>
</evidence>
<keyword evidence="5" id="KW-1185">Reference proteome</keyword>
<dbReference type="PANTHER" id="PTHR36566:SF1">
    <property type="entry name" value="PYRIDINIUM-3,5-BISTHIOCARBOXYLIC ACID MONONUCLEOTIDE NICKEL INSERTION PROTEIN"/>
    <property type="match status" value="1"/>
</dbReference>